<evidence type="ECO:0000313" key="1">
    <source>
        <dbReference type="EMBL" id="EWY81910.1"/>
    </source>
</evidence>
<accession>W9HLT1</accession>
<dbReference type="HOGENOM" id="CLU_002639_3_0_1"/>
<sequence>MPVCGPCHDAICDIYPKVEGIQLKRETTTAYPSFDPDAEEKCWICVKHAAFLEDHYPAVYERWLKHELLVTVQADFVYFEQEAQPRTRHSPSDETLPPDSRGRQNLEVRQLIINRNHGGDEEYYLWRLEGGSLEDGDVYANSFLNLSASYTAGEDENPSIFSPESWNHVLPSELVLMNDEKLRSNIFIDGDLLSDEVGESPLMERGWVFQERFLAPRVLHFGMRQLAWECNGGGALQMFPTGLPPRFEDNYKKDVCWPIMRPMNILSSKEFCSRWHEIVTAYSACRLTFNTDKLIAFAGIAKIIQSAGSDEYIAGTWKSTIIADLAWWVYKANGRLPSGHQATHRAPSWSWLSSDRQICFHPYPSAHHKQEHFCRVMKTPAREKAGVSVHSAKGILELQGVVLPVNSLGWHNMEVKSFEIGNFQFNYCGGPESTNLDYDGSRADIMSLVSHNQLFMLPLYATERLIVGILVSDLYTNPGWRRVGAVSIQYQNIPPERHASVPDGWVKVPDSHWIVHIDGYKLYHDISTAFRRDKVTSIKLV</sequence>
<evidence type="ECO:0000313" key="2">
    <source>
        <dbReference type="Proteomes" id="UP000030753"/>
    </source>
</evidence>
<dbReference type="Proteomes" id="UP000030753">
    <property type="component" value="Unassembled WGS sequence"/>
</dbReference>
<proteinExistence type="predicted"/>
<organism evidence="1 2">
    <name type="scientific">Fusarium oxysporum NRRL 32931</name>
    <dbReference type="NCBI Taxonomy" id="660029"/>
    <lineage>
        <taxon>Eukaryota</taxon>
        <taxon>Fungi</taxon>
        <taxon>Dikarya</taxon>
        <taxon>Ascomycota</taxon>
        <taxon>Pezizomycotina</taxon>
        <taxon>Sordariomycetes</taxon>
        <taxon>Hypocreomycetidae</taxon>
        <taxon>Hypocreales</taxon>
        <taxon>Nectriaceae</taxon>
        <taxon>Fusarium</taxon>
        <taxon>Fusarium oxysporum species complex</taxon>
    </lineage>
</organism>
<protein>
    <recommendedName>
        <fullName evidence="3">Heterokaryon incompatibility domain-containing protein</fullName>
    </recommendedName>
</protein>
<name>W9HLT1_FUSOX</name>
<dbReference type="EMBL" id="JH717849">
    <property type="protein sequence ID" value="EWY81910.1"/>
    <property type="molecule type" value="Genomic_DNA"/>
</dbReference>
<reference evidence="1 2" key="1">
    <citation type="submission" date="2011-06" db="EMBL/GenBank/DDBJ databases">
        <title>The Genome Sequence of Fusarium oxysporum FOSC 3-a.</title>
        <authorList>
            <consortium name="The Broad Institute Genome Sequencing Platform"/>
            <person name="Ma L.-J."/>
            <person name="Gale L.R."/>
            <person name="Schwartz D.C."/>
            <person name="Zhou S."/>
            <person name="Corby-Kistler H."/>
            <person name="Young S.K."/>
            <person name="Zeng Q."/>
            <person name="Gargeya S."/>
            <person name="Fitzgerald M."/>
            <person name="Haas B."/>
            <person name="Abouelleil A."/>
            <person name="Alvarado L."/>
            <person name="Arachchi H.M."/>
            <person name="Berlin A."/>
            <person name="Brown A."/>
            <person name="Chapman S.B."/>
            <person name="Chen Z."/>
            <person name="Dunbar C."/>
            <person name="Freedman E."/>
            <person name="Gearin G."/>
            <person name="Gellesch M."/>
            <person name="Goldberg J."/>
            <person name="Griggs A."/>
            <person name="Gujja S."/>
            <person name="Heiman D."/>
            <person name="Howarth C."/>
            <person name="Larson L."/>
            <person name="Lui A."/>
            <person name="MacDonald P.J.P."/>
            <person name="Mehta T."/>
            <person name="Montmayeur A."/>
            <person name="Murphy C."/>
            <person name="Neiman D."/>
            <person name="Pearson M."/>
            <person name="Priest M."/>
            <person name="Roberts A."/>
            <person name="Saif S."/>
            <person name="Shea T."/>
            <person name="Shenoy N."/>
            <person name="Sisk P."/>
            <person name="Stolte C."/>
            <person name="Sykes S."/>
            <person name="Wortman J."/>
            <person name="Nusbaum C."/>
            <person name="Birren B."/>
        </authorList>
    </citation>
    <scope>NUCLEOTIDE SEQUENCE [LARGE SCALE GENOMIC DNA]</scope>
    <source>
        <strain evidence="2">FOSC 3-a</strain>
    </source>
</reference>
<dbReference type="OrthoDB" id="5362512at2759"/>
<dbReference type="PANTHER" id="PTHR33112:SF16">
    <property type="entry name" value="HETEROKARYON INCOMPATIBILITY DOMAIN-CONTAINING PROTEIN"/>
    <property type="match status" value="1"/>
</dbReference>
<dbReference type="AlphaFoldDB" id="W9HLT1"/>
<evidence type="ECO:0008006" key="3">
    <source>
        <dbReference type="Google" id="ProtNLM"/>
    </source>
</evidence>
<gene>
    <name evidence="1" type="ORF">FOYG_16116</name>
</gene>
<dbReference type="PANTHER" id="PTHR33112">
    <property type="entry name" value="DOMAIN PROTEIN, PUTATIVE-RELATED"/>
    <property type="match status" value="1"/>
</dbReference>